<dbReference type="Pfam" id="PF18481">
    <property type="entry name" value="DUF5616"/>
    <property type="match status" value="1"/>
</dbReference>
<evidence type="ECO:0000259" key="1">
    <source>
        <dbReference type="Pfam" id="PF04256"/>
    </source>
</evidence>
<dbReference type="PANTHER" id="PTHR42252:SF1">
    <property type="entry name" value="DUF434 DOMAIN-CONTAINING PROTEIN"/>
    <property type="match status" value="1"/>
</dbReference>
<feature type="domain" description="DUF5616" evidence="2">
    <location>
        <begin position="68"/>
        <end position="205"/>
    </location>
</feature>
<name>X1LFP1_9ZZZZ</name>
<feature type="domain" description="DUF434" evidence="1">
    <location>
        <begin position="9"/>
        <end position="62"/>
    </location>
</feature>
<feature type="non-terminal residue" evidence="3">
    <location>
        <position position="1"/>
    </location>
</feature>
<reference evidence="3" key="1">
    <citation type="journal article" date="2014" name="Front. Microbiol.">
        <title>High frequency of phylogenetically diverse reductive dehalogenase-homologous genes in deep subseafloor sedimentary metagenomes.</title>
        <authorList>
            <person name="Kawai M."/>
            <person name="Futagami T."/>
            <person name="Toyoda A."/>
            <person name="Takaki Y."/>
            <person name="Nishi S."/>
            <person name="Hori S."/>
            <person name="Arai W."/>
            <person name="Tsubouchi T."/>
            <person name="Morono Y."/>
            <person name="Uchiyama I."/>
            <person name="Ito T."/>
            <person name="Fujiyama A."/>
            <person name="Inagaki F."/>
            <person name="Takami H."/>
        </authorList>
    </citation>
    <scope>NUCLEOTIDE SEQUENCE</scope>
    <source>
        <strain evidence="3">Expedition CK06-06</strain>
    </source>
</reference>
<dbReference type="AlphaFoldDB" id="X1LFP1"/>
<dbReference type="PANTHER" id="PTHR42252">
    <property type="entry name" value="DUF5616 DOMAIN-CONTAINING PROTEIN"/>
    <property type="match status" value="1"/>
</dbReference>
<proteinExistence type="predicted"/>
<evidence type="ECO:0008006" key="4">
    <source>
        <dbReference type="Google" id="ProtNLM"/>
    </source>
</evidence>
<gene>
    <name evidence="3" type="ORF">S06H3_09937</name>
</gene>
<sequence>FAPAAVADLRTALADFSLLLTKGYAEKSSLKLVGDRFSLTERQRLAIMRSACSDQQLISREKREIKIADLADRPIVIDGYNVLITIEAAMSRGVIFKGRDGCFRDLASIHGTYRKVTETIPAVQLIGNFLKESSVTDCLWLLDSPVSNSGRLKTLIGELARKNDWNWEIELLPSPDAKLIKTALVAASSDSVVLDRCRSWVNLARAIIEEKLPKARLVDLS</sequence>
<evidence type="ECO:0000259" key="2">
    <source>
        <dbReference type="Pfam" id="PF18481"/>
    </source>
</evidence>
<dbReference type="InterPro" id="IPR007368">
    <property type="entry name" value="DUF434"/>
</dbReference>
<evidence type="ECO:0000313" key="3">
    <source>
        <dbReference type="EMBL" id="GAI18127.1"/>
    </source>
</evidence>
<accession>X1LFP1</accession>
<comment type="caution">
    <text evidence="3">The sequence shown here is derived from an EMBL/GenBank/DDBJ whole genome shotgun (WGS) entry which is preliminary data.</text>
</comment>
<organism evidence="3">
    <name type="scientific">marine sediment metagenome</name>
    <dbReference type="NCBI Taxonomy" id="412755"/>
    <lineage>
        <taxon>unclassified sequences</taxon>
        <taxon>metagenomes</taxon>
        <taxon>ecological metagenomes</taxon>
    </lineage>
</organism>
<dbReference type="EMBL" id="BARV01004491">
    <property type="protein sequence ID" value="GAI18127.1"/>
    <property type="molecule type" value="Genomic_DNA"/>
</dbReference>
<dbReference type="Pfam" id="PF04256">
    <property type="entry name" value="DUF434"/>
    <property type="match status" value="1"/>
</dbReference>
<protein>
    <recommendedName>
        <fullName evidence="4">DUF434 domain-containing protein</fullName>
    </recommendedName>
</protein>
<dbReference type="InterPro" id="IPR041652">
    <property type="entry name" value="DUF5616"/>
</dbReference>